<feature type="compositionally biased region" description="Basic residues" evidence="1">
    <location>
        <begin position="209"/>
        <end position="229"/>
    </location>
</feature>
<feature type="region of interest" description="Disordered" evidence="1">
    <location>
        <begin position="174"/>
        <end position="229"/>
    </location>
</feature>
<keyword evidence="3" id="KW-1185">Reference proteome</keyword>
<accession>A0ABN7WA93</accession>
<evidence type="ECO:0000313" key="2">
    <source>
        <dbReference type="EMBL" id="CAG8823334.1"/>
    </source>
</evidence>
<feature type="compositionally biased region" description="Basic and acidic residues" evidence="1">
    <location>
        <begin position="175"/>
        <end position="208"/>
    </location>
</feature>
<protein>
    <submittedName>
        <fullName evidence="2">35885_t:CDS:1</fullName>
    </submittedName>
</protein>
<evidence type="ECO:0000256" key="1">
    <source>
        <dbReference type="SAM" id="MobiDB-lite"/>
    </source>
</evidence>
<organism evidence="2 3">
    <name type="scientific">Gigaspora margarita</name>
    <dbReference type="NCBI Taxonomy" id="4874"/>
    <lineage>
        <taxon>Eukaryota</taxon>
        <taxon>Fungi</taxon>
        <taxon>Fungi incertae sedis</taxon>
        <taxon>Mucoromycota</taxon>
        <taxon>Glomeromycotina</taxon>
        <taxon>Glomeromycetes</taxon>
        <taxon>Diversisporales</taxon>
        <taxon>Gigasporaceae</taxon>
        <taxon>Gigaspora</taxon>
    </lineage>
</organism>
<sequence length="229" mass="25771">VENLEQCMTISYASIINNNPNHEFDLVGVPMCIPHCMISVVVSHIPKRTEEFIHFGCNVRVTNTYLVSGLFRFSDSGKIMIEASDIDYLKTPHLTFNAPEISSFSSSNTCSIFDIIADDIDSINKDSSKKSSYIEHTANDNYGTPSSSKTLPALTVVDAEADSSLEKNNYIELDTNEKDNNKEYDSECEYRENEILLDKNKQEENDPPKKKKRGTRIVKKDKGKKVTIG</sequence>
<feature type="non-terminal residue" evidence="2">
    <location>
        <position position="1"/>
    </location>
</feature>
<evidence type="ECO:0000313" key="3">
    <source>
        <dbReference type="Proteomes" id="UP000789901"/>
    </source>
</evidence>
<dbReference type="Proteomes" id="UP000789901">
    <property type="component" value="Unassembled WGS sequence"/>
</dbReference>
<dbReference type="EMBL" id="CAJVQB010035999">
    <property type="protein sequence ID" value="CAG8823334.1"/>
    <property type="molecule type" value="Genomic_DNA"/>
</dbReference>
<reference evidence="2 3" key="1">
    <citation type="submission" date="2021-06" db="EMBL/GenBank/DDBJ databases">
        <authorList>
            <person name="Kallberg Y."/>
            <person name="Tangrot J."/>
            <person name="Rosling A."/>
        </authorList>
    </citation>
    <scope>NUCLEOTIDE SEQUENCE [LARGE SCALE GENOMIC DNA]</scope>
    <source>
        <strain evidence="2 3">120-4 pot B 10/14</strain>
    </source>
</reference>
<name>A0ABN7WA93_GIGMA</name>
<gene>
    <name evidence="2" type="ORF">GMARGA_LOCUS28311</name>
</gene>
<proteinExistence type="predicted"/>
<comment type="caution">
    <text evidence="2">The sequence shown here is derived from an EMBL/GenBank/DDBJ whole genome shotgun (WGS) entry which is preliminary data.</text>
</comment>